<proteinExistence type="predicted"/>
<name>A0AA38UB07_9AGAR</name>
<evidence type="ECO:0000313" key="2">
    <source>
        <dbReference type="EMBL" id="KAJ3832322.1"/>
    </source>
</evidence>
<feature type="compositionally biased region" description="Basic and acidic residues" evidence="1">
    <location>
        <begin position="84"/>
        <end position="98"/>
    </location>
</feature>
<sequence>MSCSSSHRARHLRLKARMPRTTTITSTYLLPQRHSFNRYPLPSRSQTISLDAIKLHRILWKNCMRHFSSQPRHSRCMSALNPATDHDPHLTDSESKKQSQEDRIAWALRMRHIALTQIIPAEVHLITSMDTLSISINFEFIRKALRLFLFAHDDRSQRLVRRWKQVGSDYMENRREFMELDEILGNTLRQYSGDLSAVNGEVEVIKVKEGEDPVIVALRLHALRESVENTLDVARRLFVETVKEFGMKMF</sequence>
<dbReference type="AlphaFoldDB" id="A0AA38UB07"/>
<reference evidence="2" key="1">
    <citation type="submission" date="2022-08" db="EMBL/GenBank/DDBJ databases">
        <authorList>
            <consortium name="DOE Joint Genome Institute"/>
            <person name="Min B."/>
            <person name="Riley R."/>
            <person name="Sierra-Patev S."/>
            <person name="Naranjo-Ortiz M."/>
            <person name="Looney B."/>
            <person name="Konkel Z."/>
            <person name="Slot J.C."/>
            <person name="Sakamoto Y."/>
            <person name="Steenwyk J.L."/>
            <person name="Rokas A."/>
            <person name="Carro J."/>
            <person name="Camarero S."/>
            <person name="Ferreira P."/>
            <person name="Molpeceres G."/>
            <person name="Ruiz-Duenas F.J."/>
            <person name="Serrano A."/>
            <person name="Henrissat B."/>
            <person name="Drula E."/>
            <person name="Hughes K.W."/>
            <person name="Mata J.L."/>
            <person name="Ishikawa N.K."/>
            <person name="Vargas-Isla R."/>
            <person name="Ushijima S."/>
            <person name="Smith C.A."/>
            <person name="Ahrendt S."/>
            <person name="Andreopoulos W."/>
            <person name="He G."/>
            <person name="Labutti K."/>
            <person name="Lipzen A."/>
            <person name="Ng V."/>
            <person name="Sandor L."/>
            <person name="Barry K."/>
            <person name="Martinez A.T."/>
            <person name="Xiao Y."/>
            <person name="Gibbons J.G."/>
            <person name="Terashima K."/>
            <person name="Hibbett D.S."/>
            <person name="Grigoriev I.V."/>
        </authorList>
    </citation>
    <scope>NUCLEOTIDE SEQUENCE</scope>
    <source>
        <strain evidence="2">TFB9207</strain>
    </source>
</reference>
<accession>A0AA38UB07</accession>
<gene>
    <name evidence="2" type="ORF">F5878DRAFT_635264</name>
</gene>
<dbReference type="EMBL" id="MU806999">
    <property type="protein sequence ID" value="KAJ3832322.1"/>
    <property type="molecule type" value="Genomic_DNA"/>
</dbReference>
<protein>
    <submittedName>
        <fullName evidence="2">Uncharacterized protein</fullName>
    </submittedName>
</protein>
<organism evidence="2 3">
    <name type="scientific">Lentinula raphanica</name>
    <dbReference type="NCBI Taxonomy" id="153919"/>
    <lineage>
        <taxon>Eukaryota</taxon>
        <taxon>Fungi</taxon>
        <taxon>Dikarya</taxon>
        <taxon>Basidiomycota</taxon>
        <taxon>Agaricomycotina</taxon>
        <taxon>Agaricomycetes</taxon>
        <taxon>Agaricomycetidae</taxon>
        <taxon>Agaricales</taxon>
        <taxon>Marasmiineae</taxon>
        <taxon>Omphalotaceae</taxon>
        <taxon>Lentinula</taxon>
    </lineage>
</organism>
<feature type="region of interest" description="Disordered" evidence="1">
    <location>
        <begin position="74"/>
        <end position="98"/>
    </location>
</feature>
<evidence type="ECO:0000256" key="1">
    <source>
        <dbReference type="SAM" id="MobiDB-lite"/>
    </source>
</evidence>
<comment type="caution">
    <text evidence="2">The sequence shown here is derived from an EMBL/GenBank/DDBJ whole genome shotgun (WGS) entry which is preliminary data.</text>
</comment>
<evidence type="ECO:0000313" key="3">
    <source>
        <dbReference type="Proteomes" id="UP001163846"/>
    </source>
</evidence>
<dbReference type="Proteomes" id="UP001163846">
    <property type="component" value="Unassembled WGS sequence"/>
</dbReference>
<keyword evidence="3" id="KW-1185">Reference proteome</keyword>